<evidence type="ECO:0000259" key="2">
    <source>
        <dbReference type="PROSITE" id="PS51724"/>
    </source>
</evidence>
<dbReference type="InterPro" id="IPR007730">
    <property type="entry name" value="SPOR-like_dom"/>
</dbReference>
<dbReference type="EMBL" id="JAOYOD010000001">
    <property type="protein sequence ID" value="MCV9387913.1"/>
    <property type="molecule type" value="Genomic_DNA"/>
</dbReference>
<dbReference type="Gene3D" id="3.30.70.1070">
    <property type="entry name" value="Sporulation related repeat"/>
    <property type="match status" value="1"/>
</dbReference>
<dbReference type="InterPro" id="IPR036680">
    <property type="entry name" value="SPOR-like_sf"/>
</dbReference>
<dbReference type="RefSeq" id="WP_264138730.1">
    <property type="nucleotide sequence ID" value="NZ_JAOYOD010000001.1"/>
</dbReference>
<organism evidence="3 4">
    <name type="scientific">Reichenbachiella ulvae</name>
    <dbReference type="NCBI Taxonomy" id="2980104"/>
    <lineage>
        <taxon>Bacteria</taxon>
        <taxon>Pseudomonadati</taxon>
        <taxon>Bacteroidota</taxon>
        <taxon>Cytophagia</taxon>
        <taxon>Cytophagales</taxon>
        <taxon>Reichenbachiellaceae</taxon>
        <taxon>Reichenbachiella</taxon>
    </lineage>
</organism>
<comment type="caution">
    <text evidence="3">The sequence shown here is derived from an EMBL/GenBank/DDBJ whole genome shotgun (WGS) entry which is preliminary data.</text>
</comment>
<feature type="domain" description="SPOR" evidence="2">
    <location>
        <begin position="94"/>
        <end position="174"/>
    </location>
</feature>
<name>A0ABT3CXH8_9BACT</name>
<proteinExistence type="predicted"/>
<feature type="chain" id="PRO_5047175951" evidence="1">
    <location>
        <begin position="31"/>
        <end position="176"/>
    </location>
</feature>
<evidence type="ECO:0000313" key="3">
    <source>
        <dbReference type="EMBL" id="MCV9387913.1"/>
    </source>
</evidence>
<dbReference type="Proteomes" id="UP001300692">
    <property type="component" value="Unassembled WGS sequence"/>
</dbReference>
<evidence type="ECO:0000256" key="1">
    <source>
        <dbReference type="SAM" id="SignalP"/>
    </source>
</evidence>
<accession>A0ABT3CXH8</accession>
<reference evidence="3 4" key="1">
    <citation type="submission" date="2022-10" db="EMBL/GenBank/DDBJ databases">
        <title>Comparative genomics and taxonomic characterization of three novel marine species of genus Reichenbachiella exhibiting antioxidant and polysaccharide degradation activities.</title>
        <authorList>
            <person name="Muhammad N."/>
            <person name="Lee Y.-J."/>
            <person name="Ko J."/>
            <person name="Kim S.-G."/>
        </authorList>
    </citation>
    <scope>NUCLEOTIDE SEQUENCE [LARGE SCALE GENOMIC DNA]</scope>
    <source>
        <strain evidence="3 4">ABR2-5</strain>
    </source>
</reference>
<protein>
    <submittedName>
        <fullName evidence="3">SPOR domain-containing protein</fullName>
    </submittedName>
</protein>
<dbReference type="SUPFAM" id="SSF110997">
    <property type="entry name" value="Sporulation related repeat"/>
    <property type="match status" value="1"/>
</dbReference>
<evidence type="ECO:0000313" key="4">
    <source>
        <dbReference type="Proteomes" id="UP001300692"/>
    </source>
</evidence>
<keyword evidence="4" id="KW-1185">Reference proteome</keyword>
<keyword evidence="1" id="KW-0732">Signal</keyword>
<dbReference type="PROSITE" id="PS51724">
    <property type="entry name" value="SPOR"/>
    <property type="match status" value="1"/>
</dbReference>
<sequence>MKNYSFNPLTVFPIITVAALLQFCAPTASTSTSSSSYSEDLSVYRKSYDEEPEEESTEEESAVVVPKVDVEPTHDISAELDSVTNLLLESKKDVHYVDGFSIQIYSGNDRDKANDYKSKAYELLETQSPRVIYEQPNYKVRVGEYYTKLEANKDFNLLKNNFSRAVLIPSKIRISD</sequence>
<feature type="signal peptide" evidence="1">
    <location>
        <begin position="1"/>
        <end position="30"/>
    </location>
</feature>
<dbReference type="Pfam" id="PF05036">
    <property type="entry name" value="SPOR"/>
    <property type="match status" value="1"/>
</dbReference>
<gene>
    <name evidence="3" type="ORF">N7U62_14620</name>
</gene>